<feature type="binding site" evidence="14">
    <location>
        <position position="1110"/>
    </location>
    <ligand>
        <name>[4Fe-4S] cluster</name>
        <dbReference type="ChEBI" id="CHEBI:49883"/>
    </ligand>
</feature>
<dbReference type="OrthoDB" id="9758506at2"/>
<dbReference type="GO" id="GO:0000724">
    <property type="term" value="P:double-strand break repair via homologous recombination"/>
    <property type="evidence" value="ECO:0007669"/>
    <property type="project" value="UniProtKB-UniRule"/>
</dbReference>
<keyword evidence="13 14" id="KW-0234">DNA repair</keyword>
<dbReference type="Proteomes" id="UP000182811">
    <property type="component" value="Unassembled WGS sequence"/>
</dbReference>
<name>A0A1J5NRR1_NEOTH</name>
<dbReference type="AlphaFoldDB" id="A0A1J5NRR1"/>
<evidence type="ECO:0000256" key="5">
    <source>
        <dbReference type="ARBA" id="ARBA00022763"/>
    </source>
</evidence>
<dbReference type="InterPro" id="IPR027417">
    <property type="entry name" value="P-loop_NTPase"/>
</dbReference>
<feature type="binding site" evidence="14">
    <location>
        <position position="1119"/>
    </location>
    <ligand>
        <name>[4Fe-4S] cluster</name>
        <dbReference type="ChEBI" id="CHEBI:49883"/>
    </ligand>
</feature>
<keyword evidence="12 14" id="KW-0238">DNA-binding</keyword>
<dbReference type="PROSITE" id="PS51217">
    <property type="entry name" value="UVRD_HELICASE_CTER"/>
    <property type="match status" value="1"/>
</dbReference>
<dbReference type="GO" id="GO:0046872">
    <property type="term" value="F:metal ion binding"/>
    <property type="evidence" value="ECO:0007669"/>
    <property type="project" value="UniProtKB-KW"/>
</dbReference>
<evidence type="ECO:0000259" key="15">
    <source>
        <dbReference type="PROSITE" id="PS51217"/>
    </source>
</evidence>
<reference evidence="16 17" key="1">
    <citation type="submission" date="2016-08" db="EMBL/GenBank/DDBJ databases">
        <title>Genome-based comparison of Moorella thermoacetic strains.</title>
        <authorList>
            <person name="Poehlein A."/>
            <person name="Bengelsdorf F.R."/>
            <person name="Esser C."/>
            <person name="Duerre P."/>
            <person name="Daniel R."/>
        </authorList>
    </citation>
    <scope>NUCLEOTIDE SEQUENCE [LARGE SCALE GENOMIC DNA]</scope>
    <source>
        <strain evidence="16 17">DSM 21394</strain>
    </source>
</reference>
<keyword evidence="2 14" id="KW-0540">Nuclease</keyword>
<keyword evidence="1 14" id="KW-0004">4Fe-4S</keyword>
<keyword evidence="6 14" id="KW-0378">Hydrolase</keyword>
<evidence type="ECO:0000313" key="16">
    <source>
        <dbReference type="EMBL" id="OIQ61442.1"/>
    </source>
</evidence>
<sequence>MSLRIVLGRAGSGKTRFCLEEIKAALAEGPAGPALIILTPEQATLQMELDLHRAVPCPGFSRAQVLSFRRLGWRVFQEAGGAARPHLGEMGKRMALRAILNARQGDLTLFASLAGSPGFVEQLAHTIAELKLYRVEPGELKRVAEHYRETGRGETILGRKLHDLALIYSELEKYLAGRYLDPDDYLTLLARRLPEASFIKGALVWVDGFNGFTPQEEAVLQALMAAAGRVTVTLCLDPVLRHRQLGETELFHPTGDTYHRLQRLARAAGVNIEADVLLTGTPPRFREAPALAHLEAHFGRWPLKPWRGSPGGIRLVAAANPRLEVEAAAREILRLAREENLRFREMAVLVRELEPYHDLIVNTFRDFNIPFFIDRRRPVGHYPLLELVRAALETVLENWAYDPVFRYLKSDLVPVSREEVDLLENYVLAHGIRGRQWLEERPWQFKSRRDLETPGADEREEAVAAAVNSARDRATRHLRRFYRAVQGRTLTVREITAALFSLLQELQVPRQLEAWHRQSLAAGDLDAAQEHEQVWDGLMDLLDELITALGDAAMELAEYAAILEAGMESLKLRLIPPALDQVVVGTLDRSRQPELQAALVLGVGEGMLPARLPEDATFSDREREELQAAGVELAPAGSLRLFHEEFLAYLALTRSRRFLWLSYPLADAGGRALAPSPLVRRLRQLLPGLEEENIGPDLPGGEADLVYLTTPRQAAGHLARILSRRRPLPALWQEVYRWLEQDRERERWLALLGGVNYCNQVEPLEPGLVEQLYPGPLRSSISRLETYAACPFRYFLAYGLKLQERQMYRVDPAGMGQFYHAALKLFVEELAGSGRDWGEVSDEEAAAILSRVIEELAPALQHEILSSSARYNYLRKKLEQTLQRVLEVLNEHARRGEFRPLAVEAYFGMRGDLPPLVLEAVPGRQVILEGRVDRIDVARYQDRAYVRVIDYKSSQTGLELDRVYHGLSLQLPLYLQAALAAAPALLGEAAEPAGILYFAVRNPILRQRAPVRETVEVARLRRQALKMRGLLLAEPEIIRLMDKAVDLTPDLLPVRLNKDGSLRRGTPAATREQIALLLALALARAASLAGDILSGRIEISPYRQDKATGCDFCPYRPVCCFDLQIPGGTYRRLARLQGEDFWKAALSFLTGAGGEGELK</sequence>
<dbReference type="InterPro" id="IPR011604">
    <property type="entry name" value="PDDEXK-like_dom_sf"/>
</dbReference>
<evidence type="ECO:0000256" key="6">
    <source>
        <dbReference type="ARBA" id="ARBA00022801"/>
    </source>
</evidence>
<dbReference type="InterPro" id="IPR049035">
    <property type="entry name" value="ADDB_N"/>
</dbReference>
<dbReference type="SUPFAM" id="SSF52540">
    <property type="entry name" value="P-loop containing nucleoside triphosphate hydrolases"/>
    <property type="match status" value="2"/>
</dbReference>
<comment type="function">
    <text evidence="14">The heterodimer acts as both an ATP-dependent DNA helicase and an ATP-dependent, dual-direction single-stranded exonuclease. Recognizes the chi site generating a DNA molecule suitable for the initiation of homologous recombination. The AddB subunit has 5' -&gt; 3' nuclease activity but not helicase activity.</text>
</comment>
<evidence type="ECO:0000256" key="1">
    <source>
        <dbReference type="ARBA" id="ARBA00022485"/>
    </source>
</evidence>
<protein>
    <recommendedName>
        <fullName evidence="14">ATP-dependent helicase/deoxyribonuclease subunit B</fullName>
        <ecNumber evidence="14">3.1.-.-</ecNumber>
    </recommendedName>
    <alternativeName>
        <fullName evidence="14">ATP-dependent helicase/nuclease subunit AddB</fullName>
    </alternativeName>
</protein>
<evidence type="ECO:0000256" key="11">
    <source>
        <dbReference type="ARBA" id="ARBA00023014"/>
    </source>
</evidence>
<accession>A0A1J5NRR1</accession>
<dbReference type="GO" id="GO:0051539">
    <property type="term" value="F:4 iron, 4 sulfur cluster binding"/>
    <property type="evidence" value="ECO:0007669"/>
    <property type="project" value="UniProtKB-KW"/>
</dbReference>
<evidence type="ECO:0000256" key="12">
    <source>
        <dbReference type="ARBA" id="ARBA00023125"/>
    </source>
</evidence>
<evidence type="ECO:0000256" key="4">
    <source>
        <dbReference type="ARBA" id="ARBA00022741"/>
    </source>
</evidence>
<evidence type="ECO:0000256" key="7">
    <source>
        <dbReference type="ARBA" id="ARBA00022806"/>
    </source>
</evidence>
<dbReference type="InterPro" id="IPR014140">
    <property type="entry name" value="DNA_helicase_suAddB"/>
</dbReference>
<evidence type="ECO:0000256" key="13">
    <source>
        <dbReference type="ARBA" id="ARBA00023204"/>
    </source>
</evidence>
<comment type="similarity">
    <text evidence="14">Belongs to the helicase family. AddB/RexB type 1 subfamily.</text>
</comment>
<dbReference type="InterPro" id="IPR014017">
    <property type="entry name" value="DNA_helicase_UvrD-like_C"/>
</dbReference>
<dbReference type="PANTHER" id="PTHR30591:SF1">
    <property type="entry name" value="RECBCD ENZYME SUBUNIT RECC"/>
    <property type="match status" value="1"/>
</dbReference>
<dbReference type="EC" id="3.1.-.-" evidence="14"/>
<evidence type="ECO:0000256" key="14">
    <source>
        <dbReference type="HAMAP-Rule" id="MF_01452"/>
    </source>
</evidence>
<evidence type="ECO:0000313" key="17">
    <source>
        <dbReference type="Proteomes" id="UP000182811"/>
    </source>
</evidence>
<proteinExistence type="inferred from homology"/>
<keyword evidence="9 14" id="KW-0067">ATP-binding</keyword>
<dbReference type="Pfam" id="PF21445">
    <property type="entry name" value="ADDB_N"/>
    <property type="match status" value="1"/>
</dbReference>
<dbReference type="GO" id="GO:0003690">
    <property type="term" value="F:double-stranded DNA binding"/>
    <property type="evidence" value="ECO:0007669"/>
    <property type="project" value="UniProtKB-UniRule"/>
</dbReference>
<keyword evidence="5 14" id="KW-0227">DNA damage</keyword>
<dbReference type="GO" id="GO:0004386">
    <property type="term" value="F:helicase activity"/>
    <property type="evidence" value="ECO:0007669"/>
    <property type="project" value="UniProtKB-KW"/>
</dbReference>
<comment type="caution">
    <text evidence="16">The sequence shown here is derived from an EMBL/GenBank/DDBJ whole genome shotgun (WGS) entry which is preliminary data.</text>
</comment>
<keyword evidence="7 14" id="KW-0347">Helicase</keyword>
<dbReference type="GO" id="GO:0005524">
    <property type="term" value="F:ATP binding"/>
    <property type="evidence" value="ECO:0007669"/>
    <property type="project" value="UniProtKB-UniRule"/>
</dbReference>
<evidence type="ECO:0000256" key="3">
    <source>
        <dbReference type="ARBA" id="ARBA00022723"/>
    </source>
</evidence>
<keyword evidence="10 14" id="KW-0408">Iron</keyword>
<gene>
    <name evidence="14 16" type="primary">addB</name>
    <name evidence="16" type="ORF">MOTE_00050</name>
</gene>
<keyword evidence="4 14" id="KW-0547">Nucleotide-binding</keyword>
<dbReference type="Gene3D" id="3.40.50.300">
    <property type="entry name" value="P-loop containing nucleotide triphosphate hydrolases"/>
    <property type="match status" value="4"/>
</dbReference>
<comment type="subunit">
    <text evidence="14">Heterodimer of AddA and AddB.</text>
</comment>
<organism evidence="16 17">
    <name type="scientific">Neomoorella thermoacetica</name>
    <name type="common">Clostridium thermoaceticum</name>
    <dbReference type="NCBI Taxonomy" id="1525"/>
    <lineage>
        <taxon>Bacteria</taxon>
        <taxon>Bacillati</taxon>
        <taxon>Bacillota</taxon>
        <taxon>Clostridia</taxon>
        <taxon>Neomoorellales</taxon>
        <taxon>Neomoorellaceae</taxon>
        <taxon>Neomoorella</taxon>
    </lineage>
</organism>
<feature type="binding site" evidence="14">
    <location>
        <position position="1113"/>
    </location>
    <ligand>
        <name>[4Fe-4S] cluster</name>
        <dbReference type="ChEBI" id="CHEBI:49883"/>
    </ligand>
</feature>
<dbReference type="HAMAP" id="MF_01452">
    <property type="entry name" value="AddB_type1"/>
    <property type="match status" value="1"/>
</dbReference>
<comment type="cofactor">
    <cofactor evidence="14">
        <name>[4Fe-4S] cluster</name>
        <dbReference type="ChEBI" id="CHEBI:49883"/>
    </cofactor>
    <text evidence="14">Binds 1 [4Fe-4S] cluster.</text>
</comment>
<dbReference type="GO" id="GO:0008409">
    <property type="term" value="F:5'-3' exonuclease activity"/>
    <property type="evidence" value="ECO:0007669"/>
    <property type="project" value="UniProtKB-UniRule"/>
</dbReference>
<feature type="domain" description="UvrD-like helicase C-terminal" evidence="15">
    <location>
        <begin position="282"/>
        <end position="592"/>
    </location>
</feature>
<evidence type="ECO:0000256" key="2">
    <source>
        <dbReference type="ARBA" id="ARBA00022722"/>
    </source>
</evidence>
<evidence type="ECO:0000256" key="10">
    <source>
        <dbReference type="ARBA" id="ARBA00023004"/>
    </source>
</evidence>
<dbReference type="NCBIfam" id="TIGR02773">
    <property type="entry name" value="addB_Gpos"/>
    <property type="match status" value="1"/>
</dbReference>
<dbReference type="Gene3D" id="3.90.320.10">
    <property type="match status" value="1"/>
</dbReference>
<dbReference type="InterPro" id="IPR038726">
    <property type="entry name" value="PDDEXK_AddAB-type"/>
</dbReference>
<dbReference type="PANTHER" id="PTHR30591">
    <property type="entry name" value="RECBCD ENZYME SUBUNIT RECC"/>
    <property type="match status" value="1"/>
</dbReference>
<feature type="binding site" evidence="14">
    <location>
        <position position="790"/>
    </location>
    <ligand>
        <name>[4Fe-4S] cluster</name>
        <dbReference type="ChEBI" id="CHEBI:49883"/>
    </ligand>
</feature>
<keyword evidence="8 14" id="KW-0269">Exonuclease</keyword>
<dbReference type="EMBL" id="MDDC01000001">
    <property type="protein sequence ID" value="OIQ61442.1"/>
    <property type="molecule type" value="Genomic_DNA"/>
</dbReference>
<comment type="cofactor">
    <cofactor evidence="14">
        <name>Mg(2+)</name>
        <dbReference type="ChEBI" id="CHEBI:18420"/>
    </cofactor>
</comment>
<evidence type="ECO:0000256" key="9">
    <source>
        <dbReference type="ARBA" id="ARBA00022840"/>
    </source>
</evidence>
<dbReference type="Pfam" id="PF12705">
    <property type="entry name" value="PDDEXK_1"/>
    <property type="match status" value="1"/>
</dbReference>
<evidence type="ECO:0000256" key="8">
    <source>
        <dbReference type="ARBA" id="ARBA00022839"/>
    </source>
</evidence>
<keyword evidence="11 14" id="KW-0411">Iron-sulfur</keyword>
<keyword evidence="3 14" id="KW-0479">Metal-binding</keyword>
<comment type="miscellaneous">
    <text evidence="14">Despite having conserved helicase domains, this subunit does not have helicase activity.</text>
</comment>